<comment type="caution">
    <text evidence="3">The sequence shown here is derived from an EMBL/GenBank/DDBJ whole genome shotgun (WGS) entry which is preliminary data.</text>
</comment>
<dbReference type="PROSITE" id="PS52029">
    <property type="entry name" value="LD_TPASE"/>
    <property type="match status" value="1"/>
</dbReference>
<feature type="active site" description="Nucleophile" evidence="1">
    <location>
        <position position="204"/>
    </location>
</feature>
<keyword evidence="1" id="KW-0961">Cell wall biogenesis/degradation</keyword>
<dbReference type="Proteomes" id="UP001596267">
    <property type="component" value="Unassembled WGS sequence"/>
</dbReference>
<dbReference type="EMBL" id="JBHSTQ010000003">
    <property type="protein sequence ID" value="MFC6385939.1"/>
    <property type="molecule type" value="Genomic_DNA"/>
</dbReference>
<keyword evidence="4" id="KW-1185">Reference proteome</keyword>
<evidence type="ECO:0000256" key="1">
    <source>
        <dbReference type="PROSITE-ProRule" id="PRU01373"/>
    </source>
</evidence>
<proteinExistence type="predicted"/>
<dbReference type="PANTHER" id="PTHR38589">
    <property type="entry name" value="BLR0621 PROTEIN"/>
    <property type="match status" value="1"/>
</dbReference>
<sequence length="237" mass="26869">MKKLYVVLALILVFSALNLFTMKGNQSPIKKLDVHYQISGRTYSSKPSLSKTKLSKRTKQILLVIGKGSHAQIQLWQKKGKKWSKNMSTNGHVGKDGIGKTHEGSMKTPYGAYKLTFAFGTSNPGTKLPFRHITPNSWWVEDSNDPNYNTWQEGSFFNKPSEHLINFPVQYKYGIVINYNAKRTPWKGSGFFVHVSNGSYTAGCVSVPRTKMKYLMRTIKPGAYILNITNLNQLKHF</sequence>
<accession>A0ABW1WFJ2</accession>
<dbReference type="RefSeq" id="WP_253052361.1">
    <property type="nucleotide sequence ID" value="NZ_JAMXWN010000002.1"/>
</dbReference>
<gene>
    <name evidence="3" type="ORF">ACFP7A_04925</name>
</gene>
<dbReference type="Pfam" id="PF03734">
    <property type="entry name" value="YkuD"/>
    <property type="match status" value="1"/>
</dbReference>
<comment type="pathway">
    <text evidence="1">Cell wall biogenesis; peptidoglycan biosynthesis.</text>
</comment>
<reference evidence="4" key="1">
    <citation type="journal article" date="2019" name="Int. J. Syst. Evol. Microbiol.">
        <title>The Global Catalogue of Microorganisms (GCM) 10K type strain sequencing project: providing services to taxonomists for standard genome sequencing and annotation.</title>
        <authorList>
            <consortium name="The Broad Institute Genomics Platform"/>
            <consortium name="The Broad Institute Genome Sequencing Center for Infectious Disease"/>
            <person name="Wu L."/>
            <person name="Ma J."/>
        </authorList>
    </citation>
    <scope>NUCLEOTIDE SEQUENCE [LARGE SCALE GENOMIC DNA]</scope>
    <source>
        <strain evidence="4">CCUG 42001</strain>
    </source>
</reference>
<keyword evidence="1" id="KW-0573">Peptidoglycan synthesis</keyword>
<organism evidence="3 4">
    <name type="scientific">Sporolactobacillus kofuensis</name>
    <dbReference type="NCBI Taxonomy" id="269672"/>
    <lineage>
        <taxon>Bacteria</taxon>
        <taxon>Bacillati</taxon>
        <taxon>Bacillota</taxon>
        <taxon>Bacilli</taxon>
        <taxon>Bacillales</taxon>
        <taxon>Sporolactobacillaceae</taxon>
        <taxon>Sporolactobacillus</taxon>
    </lineage>
</organism>
<name>A0ABW1WFJ2_9BACL</name>
<keyword evidence="1" id="KW-0133">Cell shape</keyword>
<dbReference type="PANTHER" id="PTHR38589:SF1">
    <property type="entry name" value="BLR0621 PROTEIN"/>
    <property type="match status" value="1"/>
</dbReference>
<evidence type="ECO:0000259" key="2">
    <source>
        <dbReference type="PROSITE" id="PS52029"/>
    </source>
</evidence>
<feature type="active site" description="Proton donor/acceptor" evidence="1">
    <location>
        <position position="194"/>
    </location>
</feature>
<evidence type="ECO:0000313" key="3">
    <source>
        <dbReference type="EMBL" id="MFC6385939.1"/>
    </source>
</evidence>
<feature type="domain" description="L,D-TPase catalytic" evidence="2">
    <location>
        <begin position="62"/>
        <end position="228"/>
    </location>
</feature>
<protein>
    <submittedName>
        <fullName evidence="3">L,D-transpeptidase</fullName>
    </submittedName>
</protein>
<dbReference type="InterPro" id="IPR005490">
    <property type="entry name" value="LD_TPept_cat_dom"/>
</dbReference>
<evidence type="ECO:0000313" key="4">
    <source>
        <dbReference type="Proteomes" id="UP001596267"/>
    </source>
</evidence>